<dbReference type="GO" id="GO:0005886">
    <property type="term" value="C:plasma membrane"/>
    <property type="evidence" value="ECO:0007669"/>
    <property type="project" value="UniProtKB-SubCell"/>
</dbReference>
<dbReference type="InterPro" id="IPR021910">
    <property type="entry name" value="NGX6/PGAP6/MYMK"/>
</dbReference>
<dbReference type="OrthoDB" id="69646at2759"/>
<dbReference type="KEGG" id="foc:113212044"/>
<dbReference type="AlphaFoldDB" id="A0A6J1T462"/>
<evidence type="ECO:0000256" key="9">
    <source>
        <dbReference type="SAM" id="SignalP"/>
    </source>
</evidence>
<keyword evidence="4 8" id="KW-0812">Transmembrane</keyword>
<evidence type="ECO:0000256" key="2">
    <source>
        <dbReference type="ARBA" id="ARBA00005542"/>
    </source>
</evidence>
<comment type="caution">
    <text evidence="7">Lacks conserved residue(s) required for the propagation of feature annotation.</text>
</comment>
<evidence type="ECO:0000313" key="11">
    <source>
        <dbReference type="Proteomes" id="UP000504606"/>
    </source>
</evidence>
<feature type="transmembrane region" description="Helical" evidence="8">
    <location>
        <begin position="669"/>
        <end position="691"/>
    </location>
</feature>
<name>A0A6J1T462_FRAOC</name>
<organism evidence="11 12">
    <name type="scientific">Frankliniella occidentalis</name>
    <name type="common">Western flower thrips</name>
    <name type="synonym">Euthrips occidentalis</name>
    <dbReference type="NCBI Taxonomy" id="133901"/>
    <lineage>
        <taxon>Eukaryota</taxon>
        <taxon>Metazoa</taxon>
        <taxon>Ecdysozoa</taxon>
        <taxon>Arthropoda</taxon>
        <taxon>Hexapoda</taxon>
        <taxon>Insecta</taxon>
        <taxon>Pterygota</taxon>
        <taxon>Neoptera</taxon>
        <taxon>Paraneoptera</taxon>
        <taxon>Thysanoptera</taxon>
        <taxon>Terebrantia</taxon>
        <taxon>Thripoidea</taxon>
        <taxon>Thripidae</taxon>
        <taxon>Frankliniella</taxon>
    </lineage>
</organism>
<dbReference type="PROSITE" id="PS50026">
    <property type="entry name" value="EGF_3"/>
    <property type="match status" value="1"/>
</dbReference>
<dbReference type="Pfam" id="PF12036">
    <property type="entry name" value="DUF3522"/>
    <property type="match status" value="1"/>
</dbReference>
<dbReference type="PROSITE" id="PS00022">
    <property type="entry name" value="EGF_1"/>
    <property type="match status" value="1"/>
</dbReference>
<evidence type="ECO:0000313" key="12">
    <source>
        <dbReference type="RefSeq" id="XP_026286400.1"/>
    </source>
</evidence>
<proteinExistence type="inferred from homology"/>
<reference evidence="12" key="1">
    <citation type="submission" date="2025-08" db="UniProtKB">
        <authorList>
            <consortium name="RefSeq"/>
        </authorList>
    </citation>
    <scope>IDENTIFICATION</scope>
    <source>
        <tissue evidence="12">Whole organism</tissue>
    </source>
</reference>
<keyword evidence="7" id="KW-0245">EGF-like domain</keyword>
<feature type="transmembrane region" description="Helical" evidence="8">
    <location>
        <begin position="703"/>
        <end position="724"/>
    </location>
</feature>
<feature type="signal peptide" evidence="9">
    <location>
        <begin position="1"/>
        <end position="19"/>
    </location>
</feature>
<keyword evidence="7" id="KW-1015">Disulfide bond</keyword>
<feature type="transmembrane region" description="Helical" evidence="8">
    <location>
        <begin position="625"/>
        <end position="649"/>
    </location>
</feature>
<keyword evidence="5 8" id="KW-1133">Transmembrane helix</keyword>
<dbReference type="PROSITE" id="PS01186">
    <property type="entry name" value="EGF_2"/>
    <property type="match status" value="1"/>
</dbReference>
<dbReference type="RefSeq" id="XP_026286400.1">
    <property type="nucleotide sequence ID" value="XM_026430615.2"/>
</dbReference>
<evidence type="ECO:0000256" key="6">
    <source>
        <dbReference type="ARBA" id="ARBA00023136"/>
    </source>
</evidence>
<evidence type="ECO:0000256" key="8">
    <source>
        <dbReference type="SAM" id="Phobius"/>
    </source>
</evidence>
<comment type="subcellular location">
    <subcellularLocation>
        <location evidence="1">Cell membrane</location>
        <topology evidence="1">Multi-pass membrane protein</topology>
    </subcellularLocation>
</comment>
<keyword evidence="11" id="KW-1185">Reference proteome</keyword>
<protein>
    <submittedName>
        <fullName evidence="12">Post-GPI attachment to proteins factor 6</fullName>
    </submittedName>
</protein>
<dbReference type="Proteomes" id="UP000504606">
    <property type="component" value="Unplaced"/>
</dbReference>
<accession>A0A6J1T462</accession>
<dbReference type="InterPro" id="IPR000742">
    <property type="entry name" value="EGF"/>
</dbReference>
<evidence type="ECO:0000256" key="7">
    <source>
        <dbReference type="PROSITE-ProRule" id="PRU00076"/>
    </source>
</evidence>
<keyword evidence="3" id="KW-1003">Cell membrane</keyword>
<comment type="similarity">
    <text evidence="2">Belongs to the TMEM8 family.</text>
</comment>
<dbReference type="PANTHER" id="PTHR14319:SF3">
    <property type="entry name" value="TRANSMEMBRANE PROTEIN-LIKE PROTEIN"/>
    <property type="match status" value="1"/>
</dbReference>
<evidence type="ECO:0000256" key="5">
    <source>
        <dbReference type="ARBA" id="ARBA00022989"/>
    </source>
</evidence>
<feature type="chain" id="PRO_5026912523" evidence="9">
    <location>
        <begin position="20"/>
        <end position="769"/>
    </location>
</feature>
<feature type="disulfide bond" evidence="7">
    <location>
        <begin position="538"/>
        <end position="547"/>
    </location>
</feature>
<feature type="domain" description="EGF-like" evidence="10">
    <location>
        <begin position="508"/>
        <end position="548"/>
    </location>
</feature>
<dbReference type="GeneID" id="113212044"/>
<evidence type="ECO:0000256" key="1">
    <source>
        <dbReference type="ARBA" id="ARBA00004651"/>
    </source>
</evidence>
<keyword evidence="9" id="KW-0732">Signal</keyword>
<feature type="transmembrane region" description="Helical" evidence="8">
    <location>
        <begin position="559"/>
        <end position="581"/>
    </location>
</feature>
<evidence type="ECO:0000256" key="3">
    <source>
        <dbReference type="ARBA" id="ARBA00022475"/>
    </source>
</evidence>
<evidence type="ECO:0000259" key="10">
    <source>
        <dbReference type="PROSITE" id="PS50026"/>
    </source>
</evidence>
<sequence length="769" mass="85956">MWLINIAVLLWINFGSCLASSEINAAGEKTVLLSHLMNRQVFDYRAYKDVQIFHYNIPEQVSRATWNFSAIPTSPHHCDIRNVSVYLKYGSYPVISPDGAEFPSHFRVHQSPIYESHFVSDGSRHIVNVTSPTPGDWYAVAFLPVNRARITQKGLFPNCTIWLESSLAATIISDVIVVFPEVQSHQEVQLYQEIENSSQTYKFYVPADTWAVQVNVSRCSAHGFPKENKAAAGCPLLVWSSGRSLPNPDHPGTATTNCSNNGAITNCQQEWVPWEEQWHYLTIAAPSHHVGFALKVLFQSCAPEYPLPRYLLVNDLDTKHICSSINKTSKLRVIFRNTNNQTRLPPPPNCYARIPLTRKTYGGNFLFEFDQLPFENGSTPLKAYVSTLSPTLMSFEIRPTQDIGGTLNFEIGLDPFLNTSYHNISLVACLTHGVRSEVLPDRCTVGASLHVNSSSSLTVSRISIPYPEPGLWYITMQAFCYLRDSRLNKGQAYIDCPSNKTAVYFGLASGSCVFGSCGRYGRCHQYISSGFIFSTCVCSVGYRGWGCTDDKKALTSSELLMGTLLLTLSNLFFIPAIILALRRKFFTEALLYFSTMFFSTFYHACDEEGYSFCLMRLSVMQFCDFYSAILAFWATLVSMADLGFVLTSLLHMAGAVGVALGVEYDQTGLWVFLIPVLSGTFIIMVSWASHMHRKKGCYPQKKYWFLCLPIGMALAAGGLLSYAFLETDHNYKFVHSGWHAAMALAIVFLLPLRRQAVDYSAPGVTPAHS</sequence>
<feature type="transmembrane region" description="Helical" evidence="8">
    <location>
        <begin position="736"/>
        <end position="752"/>
    </location>
</feature>
<dbReference type="PANTHER" id="PTHR14319">
    <property type="entry name" value="FIVE-SPAN TRANSMEMBRANE PROTEIN M83"/>
    <property type="match status" value="1"/>
</dbReference>
<evidence type="ECO:0000256" key="4">
    <source>
        <dbReference type="ARBA" id="ARBA00022692"/>
    </source>
</evidence>
<keyword evidence="6 8" id="KW-0472">Membrane</keyword>
<gene>
    <name evidence="12" type="primary">LOC113212044</name>
</gene>